<dbReference type="InterPro" id="IPR043129">
    <property type="entry name" value="ATPase_NBD"/>
</dbReference>
<evidence type="ECO:0000313" key="5">
    <source>
        <dbReference type="Proteomes" id="UP000823934"/>
    </source>
</evidence>
<evidence type="ECO:0000256" key="1">
    <source>
        <dbReference type="ARBA" id="ARBA00022679"/>
    </source>
</evidence>
<dbReference type="Gene3D" id="3.40.367.20">
    <property type="match status" value="1"/>
</dbReference>
<dbReference type="GO" id="GO:0004340">
    <property type="term" value="F:glucokinase activity"/>
    <property type="evidence" value="ECO:0007669"/>
    <property type="project" value="InterPro"/>
</dbReference>
<keyword evidence="2" id="KW-0418">Kinase</keyword>
<dbReference type="AlphaFoldDB" id="A0A9D1Q765"/>
<dbReference type="InterPro" id="IPR003836">
    <property type="entry name" value="Glucokinase"/>
</dbReference>
<dbReference type="GO" id="GO:0005536">
    <property type="term" value="F:D-glucose binding"/>
    <property type="evidence" value="ECO:0007669"/>
    <property type="project" value="InterPro"/>
</dbReference>
<accession>A0A9D1Q765</accession>
<dbReference type="EMBL" id="DXHP01000117">
    <property type="protein sequence ID" value="HIW06701.1"/>
    <property type="molecule type" value="Genomic_DNA"/>
</dbReference>
<dbReference type="GO" id="GO:0006096">
    <property type="term" value="P:glycolytic process"/>
    <property type="evidence" value="ECO:0007669"/>
    <property type="project" value="InterPro"/>
</dbReference>
<keyword evidence="1" id="KW-0808">Transferase</keyword>
<evidence type="ECO:0000313" key="4">
    <source>
        <dbReference type="EMBL" id="HIW06701.1"/>
    </source>
</evidence>
<proteinExistence type="inferred from homology"/>
<dbReference type="Proteomes" id="UP000823934">
    <property type="component" value="Unassembled WGS sequence"/>
</dbReference>
<dbReference type="Pfam" id="PF02685">
    <property type="entry name" value="Glucokinase"/>
    <property type="match status" value="1"/>
</dbReference>
<reference evidence="4" key="2">
    <citation type="submission" date="2021-04" db="EMBL/GenBank/DDBJ databases">
        <authorList>
            <person name="Gilroy R."/>
        </authorList>
    </citation>
    <scope>NUCLEOTIDE SEQUENCE</scope>
    <source>
        <strain evidence="4">CHK160-9182</strain>
    </source>
</reference>
<name>A0A9D1Q765_9GAMM</name>
<organism evidence="4 5">
    <name type="scientific">Candidatus Ignatzschineria merdigallinarum</name>
    <dbReference type="NCBI Taxonomy" id="2838621"/>
    <lineage>
        <taxon>Bacteria</taxon>
        <taxon>Pseudomonadati</taxon>
        <taxon>Pseudomonadota</taxon>
        <taxon>Gammaproteobacteria</taxon>
        <taxon>Cardiobacteriales</taxon>
        <taxon>Ignatzschineriaceae</taxon>
        <taxon>Ignatzschineria</taxon>
    </lineage>
</organism>
<protein>
    <submittedName>
        <fullName evidence="4">Glucokinase</fullName>
    </submittedName>
</protein>
<dbReference type="GO" id="GO:0005829">
    <property type="term" value="C:cytosol"/>
    <property type="evidence" value="ECO:0007669"/>
    <property type="project" value="TreeGrafter"/>
</dbReference>
<dbReference type="Gene3D" id="3.30.420.40">
    <property type="match status" value="1"/>
</dbReference>
<dbReference type="InterPro" id="IPR050201">
    <property type="entry name" value="Bacterial_glucokinase"/>
</dbReference>
<evidence type="ECO:0000256" key="3">
    <source>
        <dbReference type="RuleBase" id="RU004046"/>
    </source>
</evidence>
<dbReference type="GO" id="GO:0005524">
    <property type="term" value="F:ATP binding"/>
    <property type="evidence" value="ECO:0007669"/>
    <property type="project" value="InterPro"/>
</dbReference>
<dbReference type="PANTHER" id="PTHR47690:SF1">
    <property type="entry name" value="GLUCOKINASE"/>
    <property type="match status" value="1"/>
</dbReference>
<dbReference type="PANTHER" id="PTHR47690">
    <property type="entry name" value="GLUCOKINASE"/>
    <property type="match status" value="1"/>
</dbReference>
<evidence type="ECO:0000256" key="2">
    <source>
        <dbReference type="ARBA" id="ARBA00022777"/>
    </source>
</evidence>
<dbReference type="SUPFAM" id="SSF53067">
    <property type="entry name" value="Actin-like ATPase domain"/>
    <property type="match status" value="1"/>
</dbReference>
<sequence length="329" mass="36411">MNHKLPLIIVADMGATFSRLAFIDEYQAIRHVKVYPSCDFHSPKEVISTYLAELNEESPDHIFIAVAAPIINDRLILTNNHWDFSQQEIAQDLNTKVTFINDFEALSLSLDHLSHLETMEIGQHVEHKLPHAIHHSKVVIGTGTGFGTAMSLQTEHGMISVPSEGGHALYAPQDCVETALLDLAIKELHRPVIVEDLLACKHGISRLIRLMATLESISEINFDSTPEGLLSAALETKDDFALTVLERYCMMLGNVASNIALTTGAAGGIYIGGGFSPRFSEFLQTSKFRECFVNKESVSKILETIPTYLITHPYATLVGLQQILPRYLS</sequence>
<comment type="caution">
    <text evidence="4">The sequence shown here is derived from an EMBL/GenBank/DDBJ whole genome shotgun (WGS) entry which is preliminary data.</text>
</comment>
<gene>
    <name evidence="4" type="ORF">H9889_05185</name>
</gene>
<dbReference type="CDD" id="cd24008">
    <property type="entry name" value="ASKHA_NBD_GLK"/>
    <property type="match status" value="1"/>
</dbReference>
<reference evidence="4" key="1">
    <citation type="journal article" date="2021" name="PeerJ">
        <title>Extensive microbial diversity within the chicken gut microbiome revealed by metagenomics and culture.</title>
        <authorList>
            <person name="Gilroy R."/>
            <person name="Ravi A."/>
            <person name="Getino M."/>
            <person name="Pursley I."/>
            <person name="Horton D.L."/>
            <person name="Alikhan N.F."/>
            <person name="Baker D."/>
            <person name="Gharbi K."/>
            <person name="Hall N."/>
            <person name="Watson M."/>
            <person name="Adriaenssens E.M."/>
            <person name="Foster-Nyarko E."/>
            <person name="Jarju S."/>
            <person name="Secka A."/>
            <person name="Antonio M."/>
            <person name="Oren A."/>
            <person name="Chaudhuri R.R."/>
            <person name="La Ragione R."/>
            <person name="Hildebrand F."/>
            <person name="Pallen M.J."/>
        </authorList>
    </citation>
    <scope>NUCLEOTIDE SEQUENCE</scope>
    <source>
        <strain evidence="4">CHK160-9182</strain>
    </source>
</reference>
<comment type="similarity">
    <text evidence="3">Belongs to the bacterial glucokinase family.</text>
</comment>